<proteinExistence type="predicted"/>
<dbReference type="Proteomes" id="UP000017559">
    <property type="component" value="Unassembled WGS sequence"/>
</dbReference>
<feature type="compositionally biased region" description="Basic and acidic residues" evidence="1">
    <location>
        <begin position="8"/>
        <end position="29"/>
    </location>
</feature>
<evidence type="ECO:0000313" key="3">
    <source>
        <dbReference type="Proteomes" id="UP000017559"/>
    </source>
</evidence>
<dbReference type="HOGENOM" id="CLU_1180502_0_0_1"/>
<protein>
    <submittedName>
        <fullName evidence="2">Uncharacterized protein</fullName>
    </submittedName>
</protein>
<comment type="caution">
    <text evidence="2">The sequence shown here is derived from an EMBL/GenBank/DDBJ whole genome shotgun (WGS) entry which is preliminary data.</text>
</comment>
<dbReference type="EMBL" id="AWSO01000497">
    <property type="protein sequence ID" value="ESK89960.1"/>
    <property type="molecule type" value="Genomic_DNA"/>
</dbReference>
<reference evidence="2 3" key="1">
    <citation type="journal article" date="2014" name="BMC Genomics">
        <title>Genome and secretome analysis of the hemibiotrophic fungal pathogen, Moniliophthora roreri, which causes frosty pod rot disease of cacao: mechanisms of the biotrophic and necrotrophic phases.</title>
        <authorList>
            <person name="Meinhardt L.W."/>
            <person name="Costa G.G.L."/>
            <person name="Thomazella D.P.T."/>
            <person name="Teixeira P.J.P.L."/>
            <person name="Carazzolle M.F."/>
            <person name="Schuster S.C."/>
            <person name="Carlson J.E."/>
            <person name="Guiltinan M.J."/>
            <person name="Mieczkowski P."/>
            <person name="Farmer A."/>
            <person name="Ramaraj T."/>
            <person name="Crozier J."/>
            <person name="Davis R.E."/>
            <person name="Shao J."/>
            <person name="Melnick R.L."/>
            <person name="Pereira G.A.G."/>
            <person name="Bailey B.A."/>
        </authorList>
    </citation>
    <scope>NUCLEOTIDE SEQUENCE [LARGE SCALE GENOMIC DNA]</scope>
    <source>
        <strain evidence="2 3">MCA 2997</strain>
    </source>
</reference>
<dbReference type="KEGG" id="mrr:Moror_741"/>
<name>V2XBS1_MONRO</name>
<feature type="region of interest" description="Disordered" evidence="1">
    <location>
        <begin position="1"/>
        <end position="113"/>
    </location>
</feature>
<keyword evidence="3" id="KW-1185">Reference proteome</keyword>
<organism evidence="2 3">
    <name type="scientific">Moniliophthora roreri (strain MCA 2997)</name>
    <name type="common">Cocoa frosty pod rot fungus</name>
    <name type="synonym">Crinipellis roreri</name>
    <dbReference type="NCBI Taxonomy" id="1381753"/>
    <lineage>
        <taxon>Eukaryota</taxon>
        <taxon>Fungi</taxon>
        <taxon>Dikarya</taxon>
        <taxon>Basidiomycota</taxon>
        <taxon>Agaricomycotina</taxon>
        <taxon>Agaricomycetes</taxon>
        <taxon>Agaricomycetidae</taxon>
        <taxon>Agaricales</taxon>
        <taxon>Marasmiineae</taxon>
        <taxon>Marasmiaceae</taxon>
        <taxon>Moniliophthora</taxon>
    </lineage>
</organism>
<dbReference type="AlphaFoldDB" id="V2XBS1"/>
<evidence type="ECO:0000256" key="1">
    <source>
        <dbReference type="SAM" id="MobiDB-lite"/>
    </source>
</evidence>
<feature type="compositionally biased region" description="Basic residues" evidence="1">
    <location>
        <begin position="80"/>
        <end position="90"/>
    </location>
</feature>
<accession>V2XBS1</accession>
<evidence type="ECO:0000313" key="2">
    <source>
        <dbReference type="EMBL" id="ESK89960.1"/>
    </source>
</evidence>
<gene>
    <name evidence="2" type="ORF">Moror_741</name>
</gene>
<sequence>MSLPSMSPEKESGVVGDQYKKPTDGKEIPLNRLPRLRGQAGPGTTRPPLPKNPPRNLLQEYLKYQIPSQLPRSRPASNKKLSKRNSRRIRKADSCPDIRLMPPTDPRSYGIPKSAASAVDDLDLSYVSSRRMSESCIRRWASEPPGEGQSPTLLKFTVVLSPGYPPISPPRFCRKDTTGVTLISSNLSQLDFVYSRAATEYLTRSYACIRPQRICWQFVSIIAHPFRTFVVLGYP</sequence>